<dbReference type="AlphaFoldDB" id="A0A2P2J515"/>
<dbReference type="EMBL" id="GGEC01008079">
    <property type="protein sequence ID" value="MBW88562.1"/>
    <property type="molecule type" value="Transcribed_RNA"/>
</dbReference>
<protein>
    <submittedName>
        <fullName evidence="1">Uncharacterized protein</fullName>
    </submittedName>
</protein>
<accession>A0A2P2J515</accession>
<name>A0A2P2J515_RHIMU</name>
<reference evidence="1" key="1">
    <citation type="submission" date="2018-02" db="EMBL/GenBank/DDBJ databases">
        <title>Rhizophora mucronata_Transcriptome.</title>
        <authorList>
            <person name="Meera S.P."/>
            <person name="Sreeshan A."/>
            <person name="Augustine A."/>
        </authorList>
    </citation>
    <scope>NUCLEOTIDE SEQUENCE</scope>
    <source>
        <tissue evidence="1">Leaf</tissue>
    </source>
</reference>
<organism evidence="1">
    <name type="scientific">Rhizophora mucronata</name>
    <name type="common">Asiatic mangrove</name>
    <dbReference type="NCBI Taxonomy" id="61149"/>
    <lineage>
        <taxon>Eukaryota</taxon>
        <taxon>Viridiplantae</taxon>
        <taxon>Streptophyta</taxon>
        <taxon>Embryophyta</taxon>
        <taxon>Tracheophyta</taxon>
        <taxon>Spermatophyta</taxon>
        <taxon>Magnoliopsida</taxon>
        <taxon>eudicotyledons</taxon>
        <taxon>Gunneridae</taxon>
        <taxon>Pentapetalae</taxon>
        <taxon>rosids</taxon>
        <taxon>fabids</taxon>
        <taxon>Malpighiales</taxon>
        <taxon>Rhizophoraceae</taxon>
        <taxon>Rhizophora</taxon>
    </lineage>
</organism>
<proteinExistence type="predicted"/>
<evidence type="ECO:0000313" key="1">
    <source>
        <dbReference type="EMBL" id="MBW88562.1"/>
    </source>
</evidence>
<sequence length="45" mass="5505">MHMLKSMGYSCIYIHTYFVHVLWTNKIYRSWNQDHGKMHDFVNAT</sequence>